<accession>A0A5E4NFV6</accession>
<gene>
    <name evidence="1" type="ORF">CINCED_3A024470</name>
</gene>
<name>A0A5E4NFV6_9HEMI</name>
<evidence type="ECO:0000313" key="1">
    <source>
        <dbReference type="EMBL" id="VVC41245.1"/>
    </source>
</evidence>
<dbReference type="Proteomes" id="UP000325440">
    <property type="component" value="Unassembled WGS sequence"/>
</dbReference>
<reference evidence="1 2" key="1">
    <citation type="submission" date="2019-08" db="EMBL/GenBank/DDBJ databases">
        <authorList>
            <person name="Alioto T."/>
            <person name="Alioto T."/>
            <person name="Gomez Garrido J."/>
        </authorList>
    </citation>
    <scope>NUCLEOTIDE SEQUENCE [LARGE SCALE GENOMIC DNA]</scope>
</reference>
<evidence type="ECO:0000313" key="2">
    <source>
        <dbReference type="Proteomes" id="UP000325440"/>
    </source>
</evidence>
<dbReference type="AlphaFoldDB" id="A0A5E4NFV6"/>
<dbReference type="EMBL" id="CABPRJ010001914">
    <property type="protein sequence ID" value="VVC41245.1"/>
    <property type="molecule type" value="Genomic_DNA"/>
</dbReference>
<protein>
    <submittedName>
        <fullName evidence="1">Uncharacterized protein</fullName>
    </submittedName>
</protein>
<dbReference type="OrthoDB" id="6627149at2759"/>
<keyword evidence="2" id="KW-1185">Reference proteome</keyword>
<proteinExistence type="predicted"/>
<sequence>MLRSEACMSSSRRTKSYSCHSVDQQYVSVNSSGPVNVAIATNTVLSKSPEKFLQKNTTLKKIKPLTNGSTREFRLEGPVFPNWCFAEPLGSANQCQGYREEFGKK</sequence>
<organism evidence="1 2">
    <name type="scientific">Cinara cedri</name>
    <dbReference type="NCBI Taxonomy" id="506608"/>
    <lineage>
        <taxon>Eukaryota</taxon>
        <taxon>Metazoa</taxon>
        <taxon>Ecdysozoa</taxon>
        <taxon>Arthropoda</taxon>
        <taxon>Hexapoda</taxon>
        <taxon>Insecta</taxon>
        <taxon>Pterygota</taxon>
        <taxon>Neoptera</taxon>
        <taxon>Paraneoptera</taxon>
        <taxon>Hemiptera</taxon>
        <taxon>Sternorrhyncha</taxon>
        <taxon>Aphidomorpha</taxon>
        <taxon>Aphidoidea</taxon>
        <taxon>Aphididae</taxon>
        <taxon>Lachninae</taxon>
        <taxon>Cinara</taxon>
    </lineage>
</organism>